<protein>
    <submittedName>
        <fullName evidence="1">Uncharacterized protein</fullName>
    </submittedName>
</protein>
<comment type="caution">
    <text evidence="1">The sequence shown here is derived from an EMBL/GenBank/DDBJ whole genome shotgun (WGS) entry which is preliminary data.</text>
</comment>
<evidence type="ECO:0000313" key="1">
    <source>
        <dbReference type="EMBL" id="KKK75519.1"/>
    </source>
</evidence>
<feature type="non-terminal residue" evidence="1">
    <location>
        <position position="1"/>
    </location>
</feature>
<dbReference type="AlphaFoldDB" id="A0A0F9AAK0"/>
<organism evidence="1">
    <name type="scientific">marine sediment metagenome</name>
    <dbReference type="NCBI Taxonomy" id="412755"/>
    <lineage>
        <taxon>unclassified sequences</taxon>
        <taxon>metagenomes</taxon>
        <taxon>ecological metagenomes</taxon>
    </lineage>
</organism>
<sequence>LVALDLEVGGNIIVGGLVDGVDIAAHPGLSGAHHTLLHAAAQHNAAALPGSANENLGAFYLDIDDIAVPANPGAGIRRLFVDTATGELSVRTSAGTTVSLEGALSGHDHTGAADGGVLTNDEHDGYSEYDEIATPANPAANKLRVYPVDVGGVTSLALLDSAGVETPFSAVNPRGVLAQTSSTTLVANSTGSETDCLTLAAITGDGTRRVRIVVYCWVATDTVANTCELRIKEGGTTLQSQQWIFANSGGPGQFAMVMLWEFVPTAASHTYKFIIIRTAGAGISQALAASTKPAFIMCEDIGL</sequence>
<accession>A0A0F9AAK0</accession>
<reference evidence="1" key="1">
    <citation type="journal article" date="2015" name="Nature">
        <title>Complex archaea that bridge the gap between prokaryotes and eukaryotes.</title>
        <authorList>
            <person name="Spang A."/>
            <person name="Saw J.H."/>
            <person name="Jorgensen S.L."/>
            <person name="Zaremba-Niedzwiedzka K."/>
            <person name="Martijn J."/>
            <person name="Lind A.E."/>
            <person name="van Eijk R."/>
            <person name="Schleper C."/>
            <person name="Guy L."/>
            <person name="Ettema T.J."/>
        </authorList>
    </citation>
    <scope>NUCLEOTIDE SEQUENCE</scope>
</reference>
<gene>
    <name evidence="1" type="ORF">LCGC14_2872910</name>
</gene>
<name>A0A0F9AAK0_9ZZZZ</name>
<dbReference type="EMBL" id="LAZR01055827">
    <property type="protein sequence ID" value="KKK75519.1"/>
    <property type="molecule type" value="Genomic_DNA"/>
</dbReference>
<proteinExistence type="predicted"/>